<proteinExistence type="inferred from homology"/>
<evidence type="ECO:0000256" key="8">
    <source>
        <dbReference type="ARBA" id="ARBA00023180"/>
    </source>
</evidence>
<accession>A0A5B7CQM6</accession>
<keyword evidence="12" id="KW-1185">Reference proteome</keyword>
<keyword evidence="5" id="KW-1133">Transmembrane helix</keyword>
<keyword evidence="7" id="KW-0472">Membrane</keyword>
<evidence type="ECO:0000256" key="7">
    <source>
        <dbReference type="ARBA" id="ARBA00023136"/>
    </source>
</evidence>
<evidence type="ECO:0000256" key="9">
    <source>
        <dbReference type="RuleBase" id="RU364020"/>
    </source>
</evidence>
<comment type="subcellular location">
    <subcellularLocation>
        <location evidence="1 9">Golgi apparatus membrane</location>
        <topology evidence="1 9">Single-pass type II membrane protein</topology>
    </subcellularLocation>
</comment>
<dbReference type="PANTHER" id="PTHR12137">
    <property type="entry name" value="CARBOHYDRATE SULFOTRANSFERASE"/>
    <property type="match status" value="1"/>
</dbReference>
<evidence type="ECO:0000256" key="5">
    <source>
        <dbReference type="ARBA" id="ARBA00022989"/>
    </source>
</evidence>
<evidence type="ECO:0000256" key="1">
    <source>
        <dbReference type="ARBA" id="ARBA00004323"/>
    </source>
</evidence>
<dbReference type="Proteomes" id="UP000324222">
    <property type="component" value="Unassembled WGS sequence"/>
</dbReference>
<dbReference type="InterPro" id="IPR018011">
    <property type="entry name" value="Carb_sulfotrans_8-10"/>
</dbReference>
<keyword evidence="3 9" id="KW-0808">Transferase</keyword>
<comment type="similarity">
    <text evidence="2 9">Belongs to the sulfotransferase 2 family.</text>
</comment>
<evidence type="ECO:0000256" key="4">
    <source>
        <dbReference type="ARBA" id="ARBA00022692"/>
    </source>
</evidence>
<evidence type="ECO:0000256" key="10">
    <source>
        <dbReference type="SAM" id="MobiDB-lite"/>
    </source>
</evidence>
<keyword evidence="9" id="KW-0735">Signal-anchor</keyword>
<dbReference type="EMBL" id="VSRR010000145">
    <property type="protein sequence ID" value="MPC11111.1"/>
    <property type="molecule type" value="Genomic_DNA"/>
</dbReference>
<sequence length="338" mass="39203">MNMGLWKNGEESNFTKEESLTIAAVPKIPLYQALLVSEKKKLAVCPVVRAGTQWLSRRLLHLTGKFSKTQLYRLHEPPSAIVRHHYAYLSSWEKYPVVLAQCVTILMGRHPLDRLLASYRHVLEDPDKNPHGYLHYGKRIVRAYRKAPTPSKGPTFEEFVRFLLEHDSHHLDEAWQPTIRRCTPCHIPYNVVVHYETLWHDIQWAWKKAGLVSLNTTDYFVQTITPQIRREYFSQLTLAQIISLYKKFKLDFEIYGYSLEEHIAYAQPGDEAIDPAIMNNLPRNNPDLLQKYMKEEEEKTLKEDKDGDELQLPLESSFTGGKGPEEIADNFLIPSADD</sequence>
<evidence type="ECO:0000256" key="6">
    <source>
        <dbReference type="ARBA" id="ARBA00023034"/>
    </source>
</evidence>
<dbReference type="GO" id="GO:0016051">
    <property type="term" value="P:carbohydrate biosynthetic process"/>
    <property type="evidence" value="ECO:0007669"/>
    <property type="project" value="InterPro"/>
</dbReference>
<dbReference type="AlphaFoldDB" id="A0A5B7CQM6"/>
<evidence type="ECO:0000313" key="12">
    <source>
        <dbReference type="Proteomes" id="UP000324222"/>
    </source>
</evidence>
<dbReference type="GO" id="GO:0008146">
    <property type="term" value="F:sulfotransferase activity"/>
    <property type="evidence" value="ECO:0007669"/>
    <property type="project" value="InterPro"/>
</dbReference>
<keyword evidence="4" id="KW-0812">Transmembrane</keyword>
<evidence type="ECO:0000256" key="2">
    <source>
        <dbReference type="ARBA" id="ARBA00006339"/>
    </source>
</evidence>
<gene>
    <name evidence="11" type="primary">Chst10</name>
    <name evidence="11" type="ORF">E2C01_003764</name>
</gene>
<reference evidence="11 12" key="1">
    <citation type="submission" date="2019-05" db="EMBL/GenBank/DDBJ databases">
        <title>Another draft genome of Portunus trituberculatus and its Hox gene families provides insights of decapod evolution.</title>
        <authorList>
            <person name="Jeong J.-H."/>
            <person name="Song I."/>
            <person name="Kim S."/>
            <person name="Choi T."/>
            <person name="Kim D."/>
            <person name="Ryu S."/>
            <person name="Kim W."/>
        </authorList>
    </citation>
    <scope>NUCLEOTIDE SEQUENCE [LARGE SCALE GENOMIC DNA]</scope>
    <source>
        <tissue evidence="11">Muscle</tissue>
    </source>
</reference>
<dbReference type="GO" id="GO:0000139">
    <property type="term" value="C:Golgi membrane"/>
    <property type="evidence" value="ECO:0007669"/>
    <property type="project" value="UniProtKB-SubCell"/>
</dbReference>
<feature type="compositionally biased region" description="Basic and acidic residues" evidence="10">
    <location>
        <begin position="296"/>
        <end position="305"/>
    </location>
</feature>
<dbReference type="EC" id="2.8.2.-" evidence="9"/>
<keyword evidence="9" id="KW-0119">Carbohydrate metabolism</keyword>
<dbReference type="SUPFAM" id="SSF52540">
    <property type="entry name" value="P-loop containing nucleoside triphosphate hydrolases"/>
    <property type="match status" value="1"/>
</dbReference>
<keyword evidence="6 9" id="KW-0333">Golgi apparatus</keyword>
<dbReference type="InterPro" id="IPR005331">
    <property type="entry name" value="Sulfotransferase"/>
</dbReference>
<dbReference type="PANTHER" id="PTHR12137:SF63">
    <property type="entry name" value="CARBOHYDRATE SULFOTRANSFERASE"/>
    <property type="match status" value="1"/>
</dbReference>
<protein>
    <recommendedName>
        <fullName evidence="9">Carbohydrate sulfotransferase</fullName>
        <ecNumber evidence="9">2.8.2.-</ecNumber>
    </recommendedName>
</protein>
<dbReference type="InterPro" id="IPR027417">
    <property type="entry name" value="P-loop_NTPase"/>
</dbReference>
<name>A0A5B7CQM6_PORTR</name>
<dbReference type="Pfam" id="PF03567">
    <property type="entry name" value="Sulfotransfer_2"/>
    <property type="match status" value="1"/>
</dbReference>
<keyword evidence="8 9" id="KW-0325">Glycoprotein</keyword>
<comment type="caution">
    <text evidence="11">The sequence shown here is derived from an EMBL/GenBank/DDBJ whole genome shotgun (WGS) entry which is preliminary data.</text>
</comment>
<organism evidence="11 12">
    <name type="scientific">Portunus trituberculatus</name>
    <name type="common">Swimming crab</name>
    <name type="synonym">Neptunus trituberculatus</name>
    <dbReference type="NCBI Taxonomy" id="210409"/>
    <lineage>
        <taxon>Eukaryota</taxon>
        <taxon>Metazoa</taxon>
        <taxon>Ecdysozoa</taxon>
        <taxon>Arthropoda</taxon>
        <taxon>Crustacea</taxon>
        <taxon>Multicrustacea</taxon>
        <taxon>Malacostraca</taxon>
        <taxon>Eumalacostraca</taxon>
        <taxon>Eucarida</taxon>
        <taxon>Decapoda</taxon>
        <taxon>Pleocyemata</taxon>
        <taxon>Brachyura</taxon>
        <taxon>Eubrachyura</taxon>
        <taxon>Portunoidea</taxon>
        <taxon>Portunidae</taxon>
        <taxon>Portuninae</taxon>
        <taxon>Portunus</taxon>
    </lineage>
</organism>
<evidence type="ECO:0000313" key="11">
    <source>
        <dbReference type="EMBL" id="MPC11111.1"/>
    </source>
</evidence>
<evidence type="ECO:0000256" key="3">
    <source>
        <dbReference type="ARBA" id="ARBA00022679"/>
    </source>
</evidence>
<dbReference type="OrthoDB" id="2019940at2759"/>
<feature type="region of interest" description="Disordered" evidence="10">
    <location>
        <begin position="296"/>
        <end position="338"/>
    </location>
</feature>